<accession>A0A3P1XT86</accession>
<comment type="caution">
    <text evidence="2">The sequence shown here is derived from an EMBL/GenBank/DDBJ whole genome shotgun (WGS) entry which is preliminary data.</text>
</comment>
<keyword evidence="1" id="KW-0175">Coiled coil</keyword>
<dbReference type="AlphaFoldDB" id="A0A3P1XT86"/>
<protein>
    <submittedName>
        <fullName evidence="2">Uncharacterized protein</fullName>
    </submittedName>
</protein>
<gene>
    <name evidence="2" type="ORF">EII40_05835</name>
</gene>
<feature type="coiled-coil region" evidence="1">
    <location>
        <begin position="26"/>
        <end position="53"/>
    </location>
</feature>
<evidence type="ECO:0000313" key="2">
    <source>
        <dbReference type="EMBL" id="RRD61695.1"/>
    </source>
</evidence>
<dbReference type="EMBL" id="RQYS01000021">
    <property type="protein sequence ID" value="RRD61695.1"/>
    <property type="molecule type" value="Genomic_DNA"/>
</dbReference>
<sequence>MKKTAIVITGIANSGKTSTIKKVVEKVIEKIKKEKIEANIQEIKDQILSKEINIEDYTIPKSEKEDISLIISINNNIRIGIESQGDTICLFKKTLGIMKNNNCHIILCAARIPAKGDTYHGIEKTLQSYEIKPEEKEELDKKNDIKQSPEQETINKNSALYLYNKYFESLLNK</sequence>
<dbReference type="RefSeq" id="WP_124751342.1">
    <property type="nucleotide sequence ID" value="NZ_RQYS01000021.1"/>
</dbReference>
<proteinExistence type="predicted"/>
<evidence type="ECO:0000313" key="3">
    <source>
        <dbReference type="Proteomes" id="UP000278609"/>
    </source>
</evidence>
<organism evidence="2 3">
    <name type="scientific">Tannerella forsythia</name>
    <name type="common">Bacteroides forsythus</name>
    <dbReference type="NCBI Taxonomy" id="28112"/>
    <lineage>
        <taxon>Bacteria</taxon>
        <taxon>Pseudomonadati</taxon>
        <taxon>Bacteroidota</taxon>
        <taxon>Bacteroidia</taxon>
        <taxon>Bacteroidales</taxon>
        <taxon>Tannerellaceae</taxon>
        <taxon>Tannerella</taxon>
    </lineage>
</organism>
<evidence type="ECO:0000256" key="1">
    <source>
        <dbReference type="SAM" id="Coils"/>
    </source>
</evidence>
<reference evidence="2 3" key="1">
    <citation type="submission" date="2018-11" db="EMBL/GenBank/DDBJ databases">
        <title>Genomes From Bacteria Associated with the Canine Oral Cavity: a Test Case for Automated Genome-Based Taxonomic Assignment.</title>
        <authorList>
            <person name="Coil D.A."/>
            <person name="Jospin G."/>
            <person name="Darling A.E."/>
            <person name="Wallis C."/>
            <person name="Davis I.J."/>
            <person name="Harris S."/>
            <person name="Eisen J.A."/>
            <person name="Holcombe L.J."/>
            <person name="O'Flynn C."/>
        </authorList>
    </citation>
    <scope>NUCLEOTIDE SEQUENCE [LARGE SCALE GENOMIC DNA]</scope>
    <source>
        <strain evidence="2 3">OH2617_COT-023</strain>
    </source>
</reference>
<name>A0A3P1XT86_TANFO</name>
<dbReference type="Proteomes" id="UP000278609">
    <property type="component" value="Unassembled WGS sequence"/>
</dbReference>